<feature type="domain" description="Ketoreductase" evidence="5">
    <location>
        <begin position="45"/>
        <end position="224"/>
    </location>
</feature>
<dbReference type="PROSITE" id="PS00061">
    <property type="entry name" value="ADH_SHORT"/>
    <property type="match status" value="1"/>
</dbReference>
<evidence type="ECO:0000256" key="4">
    <source>
        <dbReference type="SAM" id="MobiDB-lite"/>
    </source>
</evidence>
<dbReference type="Pfam" id="PF00106">
    <property type="entry name" value="adh_short"/>
    <property type="match status" value="1"/>
</dbReference>
<comment type="caution">
    <text evidence="6">The sequence shown here is derived from an EMBL/GenBank/DDBJ whole genome shotgun (WGS) entry which is preliminary data.</text>
</comment>
<feature type="compositionally biased region" description="Polar residues" evidence="4">
    <location>
        <begin position="33"/>
        <end position="43"/>
    </location>
</feature>
<gene>
    <name evidence="6" type="ORF">GCM10009665_08820</name>
</gene>
<dbReference type="SUPFAM" id="SSF51735">
    <property type="entry name" value="NAD(P)-binding Rossmann-fold domains"/>
    <property type="match status" value="1"/>
</dbReference>
<dbReference type="PANTHER" id="PTHR44196">
    <property type="entry name" value="DEHYDROGENASE/REDUCTASE SDR FAMILY MEMBER 7B"/>
    <property type="match status" value="1"/>
</dbReference>
<dbReference type="InterPro" id="IPR002347">
    <property type="entry name" value="SDR_fam"/>
</dbReference>
<protein>
    <submittedName>
        <fullName evidence="6">SDR family NAD(P)-dependent oxidoreductase</fullName>
    </submittedName>
</protein>
<dbReference type="PRINTS" id="PR00081">
    <property type="entry name" value="GDHRDH"/>
</dbReference>
<dbReference type="Gene3D" id="3.40.50.720">
    <property type="entry name" value="NAD(P)-binding Rossmann-like Domain"/>
    <property type="match status" value="1"/>
</dbReference>
<proteinExistence type="inferred from homology"/>
<keyword evidence="7" id="KW-1185">Reference proteome</keyword>
<dbReference type="SMART" id="SM00822">
    <property type="entry name" value="PKS_KR"/>
    <property type="match status" value="1"/>
</dbReference>
<evidence type="ECO:0000259" key="5">
    <source>
        <dbReference type="SMART" id="SM00822"/>
    </source>
</evidence>
<feature type="region of interest" description="Disordered" evidence="4">
    <location>
        <begin position="1"/>
        <end position="43"/>
    </location>
</feature>
<evidence type="ECO:0000256" key="1">
    <source>
        <dbReference type="ARBA" id="ARBA00006484"/>
    </source>
</evidence>
<accession>A0ABP4GCK9</accession>
<comment type="similarity">
    <text evidence="1 3">Belongs to the short-chain dehydrogenases/reductases (SDR) family.</text>
</comment>
<name>A0ABP4GCK9_9ACTN</name>
<keyword evidence="2" id="KW-0560">Oxidoreductase</keyword>
<dbReference type="InterPro" id="IPR036291">
    <property type="entry name" value="NAD(P)-bd_dom_sf"/>
</dbReference>
<evidence type="ECO:0000313" key="7">
    <source>
        <dbReference type="Proteomes" id="UP001500037"/>
    </source>
</evidence>
<dbReference type="InterPro" id="IPR020904">
    <property type="entry name" value="Sc_DH/Rdtase_CS"/>
</dbReference>
<dbReference type="Proteomes" id="UP001500037">
    <property type="component" value="Unassembled WGS sequence"/>
</dbReference>
<evidence type="ECO:0000313" key="6">
    <source>
        <dbReference type="EMBL" id="GAA1220931.1"/>
    </source>
</evidence>
<sequence length="280" mass="29845">MLQWLRRGDPGLSDRRAPTATGRPATRRHREGTGTTMSQHQQQGRVAVITGASSGIGAATARSLHAAGYRVALLARRTDRIEALADELGRGAIAVPADVTDREALLAAADRVRREFGGTDVLVNNAGVMLLGPFSAEQRDDYRRMIEVNLLGAITATEVFLDQLKDGGGDLVNISSVAGRVANVGSGVYAATKFGLNGWSESLRKELLPDVRVTVIEPGVVATELPTHITHAATRQGAQQLYGVAEVTAQDVAEVITFVLQRPRHLAIHEVLLRPAAQAA</sequence>
<feature type="compositionally biased region" description="Basic and acidic residues" evidence="4">
    <location>
        <begin position="1"/>
        <end position="17"/>
    </location>
</feature>
<reference evidence="7" key="1">
    <citation type="journal article" date="2019" name="Int. J. Syst. Evol. Microbiol.">
        <title>The Global Catalogue of Microorganisms (GCM) 10K type strain sequencing project: providing services to taxonomists for standard genome sequencing and annotation.</title>
        <authorList>
            <consortium name="The Broad Institute Genomics Platform"/>
            <consortium name="The Broad Institute Genome Sequencing Center for Infectious Disease"/>
            <person name="Wu L."/>
            <person name="Ma J."/>
        </authorList>
    </citation>
    <scope>NUCLEOTIDE SEQUENCE [LARGE SCALE GENOMIC DNA]</scope>
    <source>
        <strain evidence="7">JCM 13004</strain>
    </source>
</reference>
<evidence type="ECO:0000256" key="2">
    <source>
        <dbReference type="ARBA" id="ARBA00023002"/>
    </source>
</evidence>
<dbReference type="InterPro" id="IPR057326">
    <property type="entry name" value="KR_dom"/>
</dbReference>
<dbReference type="PRINTS" id="PR00080">
    <property type="entry name" value="SDRFAMILY"/>
</dbReference>
<dbReference type="EMBL" id="BAAALF010000008">
    <property type="protein sequence ID" value="GAA1220931.1"/>
    <property type="molecule type" value="Genomic_DNA"/>
</dbReference>
<evidence type="ECO:0000256" key="3">
    <source>
        <dbReference type="RuleBase" id="RU000363"/>
    </source>
</evidence>
<organism evidence="6 7">
    <name type="scientific">Kitasatospora nipponensis</name>
    <dbReference type="NCBI Taxonomy" id="258049"/>
    <lineage>
        <taxon>Bacteria</taxon>
        <taxon>Bacillati</taxon>
        <taxon>Actinomycetota</taxon>
        <taxon>Actinomycetes</taxon>
        <taxon>Kitasatosporales</taxon>
        <taxon>Streptomycetaceae</taxon>
        <taxon>Kitasatospora</taxon>
    </lineage>
</organism>
<dbReference type="PANTHER" id="PTHR44196:SF1">
    <property type="entry name" value="DEHYDROGENASE_REDUCTASE SDR FAMILY MEMBER 7B"/>
    <property type="match status" value="1"/>
</dbReference>